<dbReference type="KEGG" id="daf:Desaf_1567"/>
<name>F3Z0S9_DESAF</name>
<dbReference type="InterPro" id="IPR007197">
    <property type="entry name" value="rSAM"/>
</dbReference>
<feature type="domain" description="MTTase N-terminal" evidence="10">
    <location>
        <begin position="4"/>
        <end position="121"/>
    </location>
</feature>
<dbReference type="GO" id="GO:0005829">
    <property type="term" value="C:cytosol"/>
    <property type="evidence" value="ECO:0007669"/>
    <property type="project" value="TreeGrafter"/>
</dbReference>
<feature type="domain" description="Radical SAM core" evidence="11">
    <location>
        <begin position="139"/>
        <end position="369"/>
    </location>
</feature>
<evidence type="ECO:0000256" key="2">
    <source>
        <dbReference type="ARBA" id="ARBA00022490"/>
    </source>
</evidence>
<evidence type="ECO:0000313" key="13">
    <source>
        <dbReference type="Proteomes" id="UP000007844"/>
    </source>
</evidence>
<evidence type="ECO:0000313" key="12">
    <source>
        <dbReference type="EMBL" id="EGJ49903.1"/>
    </source>
</evidence>
<dbReference type="PROSITE" id="PS51449">
    <property type="entry name" value="MTTASE_N"/>
    <property type="match status" value="1"/>
</dbReference>
<feature type="binding site" evidence="8">
    <location>
        <position position="157"/>
    </location>
    <ligand>
        <name>[4Fe-4S] cluster</name>
        <dbReference type="ChEBI" id="CHEBI:49883"/>
        <label>2</label>
        <note>4Fe-4S-S-AdoMet</note>
    </ligand>
</feature>
<dbReference type="CDD" id="cd01335">
    <property type="entry name" value="Radical_SAM"/>
    <property type="match status" value="1"/>
</dbReference>
<evidence type="ECO:0000259" key="11">
    <source>
        <dbReference type="PROSITE" id="PS51918"/>
    </source>
</evidence>
<dbReference type="InterPro" id="IPR005839">
    <property type="entry name" value="Methylthiotransferase"/>
</dbReference>
<evidence type="ECO:0000256" key="1">
    <source>
        <dbReference type="ARBA" id="ARBA00022485"/>
    </source>
</evidence>
<dbReference type="GO" id="GO:0046872">
    <property type="term" value="F:metal ion binding"/>
    <property type="evidence" value="ECO:0007669"/>
    <property type="project" value="UniProtKB-KW"/>
</dbReference>
<evidence type="ECO:0000256" key="6">
    <source>
        <dbReference type="ARBA" id="ARBA00023004"/>
    </source>
</evidence>
<dbReference type="SMART" id="SM00729">
    <property type="entry name" value="Elp3"/>
    <property type="match status" value="1"/>
</dbReference>
<dbReference type="HAMAP" id="MF_01865">
    <property type="entry name" value="MTTase_RimO"/>
    <property type="match status" value="1"/>
</dbReference>
<dbReference type="InterPro" id="IPR012340">
    <property type="entry name" value="NA-bd_OB-fold"/>
</dbReference>
<dbReference type="PROSITE" id="PS51918">
    <property type="entry name" value="RADICAL_SAM"/>
    <property type="match status" value="1"/>
</dbReference>
<organism evidence="12 13">
    <name type="scientific">Desulfocurvibacter africanus subsp. africanus str. Walvis Bay</name>
    <dbReference type="NCBI Taxonomy" id="690850"/>
    <lineage>
        <taxon>Bacteria</taxon>
        <taxon>Pseudomonadati</taxon>
        <taxon>Thermodesulfobacteriota</taxon>
        <taxon>Desulfovibrionia</taxon>
        <taxon>Desulfovibrionales</taxon>
        <taxon>Desulfovibrionaceae</taxon>
        <taxon>Desulfocurvibacter</taxon>
    </lineage>
</organism>
<evidence type="ECO:0000256" key="3">
    <source>
        <dbReference type="ARBA" id="ARBA00022679"/>
    </source>
</evidence>
<evidence type="ECO:0000256" key="5">
    <source>
        <dbReference type="ARBA" id="ARBA00022723"/>
    </source>
</evidence>
<feature type="binding site" evidence="8">
    <location>
        <position position="47"/>
    </location>
    <ligand>
        <name>[4Fe-4S] cluster</name>
        <dbReference type="ChEBI" id="CHEBI:49883"/>
        <label>1</label>
    </ligand>
</feature>
<dbReference type="SUPFAM" id="SSF102114">
    <property type="entry name" value="Radical SAM enzymes"/>
    <property type="match status" value="1"/>
</dbReference>
<dbReference type="SFLD" id="SFLDG01082">
    <property type="entry name" value="B12-binding_domain_containing"/>
    <property type="match status" value="1"/>
</dbReference>
<dbReference type="InterPro" id="IPR013848">
    <property type="entry name" value="Methylthiotransferase_N"/>
</dbReference>
<dbReference type="EC" id="2.8.4.4" evidence="8"/>
<feature type="binding site" evidence="8">
    <location>
        <position position="84"/>
    </location>
    <ligand>
        <name>[4Fe-4S] cluster</name>
        <dbReference type="ChEBI" id="CHEBI:49883"/>
        <label>1</label>
    </ligand>
</feature>
<dbReference type="GO" id="GO:0103039">
    <property type="term" value="F:protein methylthiotransferase activity"/>
    <property type="evidence" value="ECO:0007669"/>
    <property type="project" value="UniProtKB-EC"/>
</dbReference>
<keyword evidence="2 8" id="KW-0963">Cytoplasm</keyword>
<protein>
    <recommendedName>
        <fullName evidence="8">Ribosomal protein uS12 methylthiotransferase RimO</fullName>
        <shortName evidence="8">uS12 MTTase</shortName>
        <shortName evidence="8">uS12 methylthiotransferase</shortName>
        <ecNumber evidence="8">2.8.4.4</ecNumber>
    </recommendedName>
    <alternativeName>
        <fullName evidence="8">Ribosomal protein uS12 (aspartate-C(3))-methylthiotransferase</fullName>
    </alternativeName>
    <alternativeName>
        <fullName evidence="8">Ribosome maturation factor RimO</fullName>
    </alternativeName>
</protein>
<keyword evidence="4 8" id="KW-0949">S-adenosyl-L-methionine</keyword>
<feature type="domain" description="TRAM" evidence="9">
    <location>
        <begin position="372"/>
        <end position="438"/>
    </location>
</feature>
<dbReference type="EMBL" id="CP003221">
    <property type="protein sequence ID" value="EGJ49903.1"/>
    <property type="molecule type" value="Genomic_DNA"/>
</dbReference>
<dbReference type="Pfam" id="PF18693">
    <property type="entry name" value="TRAM_2"/>
    <property type="match status" value="1"/>
</dbReference>
<evidence type="ECO:0000256" key="8">
    <source>
        <dbReference type="HAMAP-Rule" id="MF_01865"/>
    </source>
</evidence>
<dbReference type="PROSITE" id="PS01278">
    <property type="entry name" value="MTTASE_RADICAL"/>
    <property type="match status" value="1"/>
</dbReference>
<dbReference type="SFLD" id="SFLDS00029">
    <property type="entry name" value="Radical_SAM"/>
    <property type="match status" value="1"/>
</dbReference>
<keyword evidence="12" id="KW-0687">Ribonucleoprotein</keyword>
<dbReference type="STRING" id="690850.Desaf_1567"/>
<dbReference type="InterPro" id="IPR005840">
    <property type="entry name" value="Ribosomal_uS12_MeSTrfase_RimO"/>
</dbReference>
<feature type="binding site" evidence="8">
    <location>
        <position position="153"/>
    </location>
    <ligand>
        <name>[4Fe-4S] cluster</name>
        <dbReference type="ChEBI" id="CHEBI:49883"/>
        <label>2</label>
        <note>4Fe-4S-S-AdoMet</note>
    </ligand>
</feature>
<dbReference type="Gene3D" id="3.80.30.20">
    <property type="entry name" value="tm_1862 like domain"/>
    <property type="match status" value="1"/>
</dbReference>
<evidence type="ECO:0000256" key="4">
    <source>
        <dbReference type="ARBA" id="ARBA00022691"/>
    </source>
</evidence>
<dbReference type="eggNOG" id="COG0621">
    <property type="taxonomic scope" value="Bacteria"/>
</dbReference>
<keyword evidence="3 8" id="KW-0808">Transferase</keyword>
<dbReference type="InterPro" id="IPR038135">
    <property type="entry name" value="Methylthiotransferase_N_sf"/>
</dbReference>
<gene>
    <name evidence="8" type="primary">rimO</name>
    <name evidence="12" type="ORF">Desaf_1567</name>
</gene>
<evidence type="ECO:0000259" key="10">
    <source>
        <dbReference type="PROSITE" id="PS51449"/>
    </source>
</evidence>
<comment type="catalytic activity">
    <reaction evidence="8">
        <text>L-aspartate(89)-[ribosomal protein uS12]-hydrogen + (sulfur carrier)-SH + AH2 + 2 S-adenosyl-L-methionine = 3-methylsulfanyl-L-aspartate(89)-[ribosomal protein uS12]-hydrogen + (sulfur carrier)-H + 5'-deoxyadenosine + L-methionine + A + S-adenosyl-L-homocysteine + 2 H(+)</text>
        <dbReference type="Rhea" id="RHEA:37087"/>
        <dbReference type="Rhea" id="RHEA-COMP:10460"/>
        <dbReference type="Rhea" id="RHEA-COMP:10461"/>
        <dbReference type="Rhea" id="RHEA-COMP:14737"/>
        <dbReference type="Rhea" id="RHEA-COMP:14739"/>
        <dbReference type="ChEBI" id="CHEBI:13193"/>
        <dbReference type="ChEBI" id="CHEBI:15378"/>
        <dbReference type="ChEBI" id="CHEBI:17319"/>
        <dbReference type="ChEBI" id="CHEBI:17499"/>
        <dbReference type="ChEBI" id="CHEBI:29917"/>
        <dbReference type="ChEBI" id="CHEBI:29961"/>
        <dbReference type="ChEBI" id="CHEBI:57844"/>
        <dbReference type="ChEBI" id="CHEBI:57856"/>
        <dbReference type="ChEBI" id="CHEBI:59789"/>
        <dbReference type="ChEBI" id="CHEBI:64428"/>
        <dbReference type="ChEBI" id="CHEBI:73599"/>
        <dbReference type="EC" id="2.8.4.4"/>
    </reaction>
</comment>
<dbReference type="PROSITE" id="PS50926">
    <property type="entry name" value="TRAM"/>
    <property type="match status" value="1"/>
</dbReference>
<dbReference type="NCBIfam" id="TIGR01125">
    <property type="entry name" value="30S ribosomal protein S12 methylthiotransferase RimO"/>
    <property type="match status" value="1"/>
</dbReference>
<comment type="subcellular location">
    <subcellularLocation>
        <location evidence="8">Cytoplasm</location>
    </subcellularLocation>
</comment>
<dbReference type="Proteomes" id="UP000007844">
    <property type="component" value="Chromosome"/>
</dbReference>
<sequence length="438" mass="48042">MPTLKIYSVSLGCPKTRVDSERLLGALGKVCPVDKPEDAQLIFINTCGFIRPAVEESLQAVLDAASAAGETDARNRPLLAVAGCLVSRYAGELSPEMPEVDLWLPLDAMDHWPSMVSEALQRRGLAQGPELAAWPARFGGPVSYAYLKVSEGCSHACSFCTIPSIRGKLRSEPADRLLVEARMLLDRGVSELVLVAQDLTAYGREAEGSDGLIRLLEQLLPLSGLARLRLMYLYPAGLTDELLSFLRTAGAPLLPYFDIPLQHAHPEILSRMGRPFARDPWRVLDRVRERFPEAAIRTSLIAGFPGETQEHFQTLLDFVRKARLTHLGVFPYWPEEGTAAAGMEGQVDEDIKQERVRLLMEAQEEISEELMAGYVGQELDVLVDEPSPDWPGLHIGRAWFQAPEVDGVVYVSGPGVAPGRMVKAMVEEAGAYDLSALA</sequence>
<dbReference type="InterPro" id="IPR058240">
    <property type="entry name" value="rSAM_sf"/>
</dbReference>
<evidence type="ECO:0000259" key="9">
    <source>
        <dbReference type="PROSITE" id="PS50926"/>
    </source>
</evidence>
<keyword evidence="1 8" id="KW-0004">4Fe-4S</keyword>
<keyword evidence="5 8" id="KW-0479">Metal-binding</keyword>
<dbReference type="GO" id="GO:0005840">
    <property type="term" value="C:ribosome"/>
    <property type="evidence" value="ECO:0007669"/>
    <property type="project" value="UniProtKB-KW"/>
</dbReference>
<reference evidence="12 13" key="1">
    <citation type="journal article" date="2011" name="J. Bacteriol.">
        <title>Genome sequence of the mercury-methylating and pleomorphic Desulfovibrio africanus Strain Walvis Bay.</title>
        <authorList>
            <person name="Brown S.D."/>
            <person name="Wall J.D."/>
            <person name="Kucken A.M."/>
            <person name="Gilmour C.C."/>
            <person name="Podar M."/>
            <person name="Brandt C.C."/>
            <person name="Teshima H."/>
            <person name="Detter J.C."/>
            <person name="Han C.S."/>
            <person name="Land M.L."/>
            <person name="Lucas S."/>
            <person name="Han J."/>
            <person name="Pennacchio L."/>
            <person name="Nolan M."/>
            <person name="Pitluck S."/>
            <person name="Woyke T."/>
            <person name="Goodwin L."/>
            <person name="Palumbo A.V."/>
            <person name="Elias D.A."/>
        </authorList>
    </citation>
    <scope>NUCLEOTIDE SEQUENCE [LARGE SCALE GENOMIC DNA]</scope>
    <source>
        <strain evidence="12 13">Walvis Bay</strain>
    </source>
</reference>
<feature type="binding site" evidence="8">
    <location>
        <position position="13"/>
    </location>
    <ligand>
        <name>[4Fe-4S] cluster</name>
        <dbReference type="ChEBI" id="CHEBI:49883"/>
        <label>1</label>
    </ligand>
</feature>
<dbReference type="InterPro" id="IPR002792">
    <property type="entry name" value="TRAM_dom"/>
</dbReference>
<dbReference type="HOGENOM" id="CLU_018697_0_1_7"/>
<comment type="similarity">
    <text evidence="8">Belongs to the methylthiotransferase family. RimO subfamily.</text>
</comment>
<feature type="binding site" evidence="8">
    <location>
        <position position="160"/>
    </location>
    <ligand>
        <name>[4Fe-4S] cluster</name>
        <dbReference type="ChEBI" id="CHEBI:49883"/>
        <label>2</label>
        <note>4Fe-4S-S-AdoMet</note>
    </ligand>
</feature>
<dbReference type="GO" id="GO:0051539">
    <property type="term" value="F:4 iron, 4 sulfur cluster binding"/>
    <property type="evidence" value="ECO:0007669"/>
    <property type="project" value="UniProtKB-UniRule"/>
</dbReference>
<dbReference type="FunFam" id="3.80.30.20:FF:000001">
    <property type="entry name" value="tRNA-2-methylthio-N(6)-dimethylallyladenosine synthase 2"/>
    <property type="match status" value="1"/>
</dbReference>
<dbReference type="Gene3D" id="3.40.50.12160">
    <property type="entry name" value="Methylthiotransferase, N-terminal domain"/>
    <property type="match status" value="1"/>
</dbReference>
<comment type="cofactor">
    <cofactor evidence="8">
        <name>[4Fe-4S] cluster</name>
        <dbReference type="ChEBI" id="CHEBI:49883"/>
    </cofactor>
    <text evidence="8">Binds 2 [4Fe-4S] clusters. One cluster is coordinated with 3 cysteines and an exchangeable S-adenosyl-L-methionine.</text>
</comment>
<dbReference type="GO" id="GO:0035599">
    <property type="term" value="F:aspartic acid methylthiotransferase activity"/>
    <property type="evidence" value="ECO:0007669"/>
    <property type="project" value="TreeGrafter"/>
</dbReference>
<dbReference type="SFLD" id="SFLDF00274">
    <property type="entry name" value="ribosomal_protein_S12_methylth"/>
    <property type="match status" value="1"/>
</dbReference>
<dbReference type="InterPro" id="IPR023404">
    <property type="entry name" value="rSAM_horseshoe"/>
</dbReference>
<dbReference type="Pfam" id="PF00919">
    <property type="entry name" value="UPF0004"/>
    <property type="match status" value="1"/>
</dbReference>
<comment type="function">
    <text evidence="8">Catalyzes the methylthiolation of an aspartic acid residue of ribosomal protein uS12.</text>
</comment>
<keyword evidence="13" id="KW-1185">Reference proteome</keyword>
<dbReference type="PANTHER" id="PTHR43837">
    <property type="entry name" value="RIBOSOMAL PROTEIN S12 METHYLTHIOTRANSFERASE RIMO"/>
    <property type="match status" value="1"/>
</dbReference>
<dbReference type="RefSeq" id="WP_014259683.1">
    <property type="nucleotide sequence ID" value="NC_016629.1"/>
</dbReference>
<dbReference type="GO" id="GO:0006400">
    <property type="term" value="P:tRNA modification"/>
    <property type="evidence" value="ECO:0007669"/>
    <property type="project" value="InterPro"/>
</dbReference>
<dbReference type="Pfam" id="PF04055">
    <property type="entry name" value="Radical_SAM"/>
    <property type="match status" value="1"/>
</dbReference>
<dbReference type="SFLD" id="SFLDG01061">
    <property type="entry name" value="methylthiotransferase"/>
    <property type="match status" value="1"/>
</dbReference>
<dbReference type="PANTHER" id="PTHR43837:SF1">
    <property type="entry name" value="RIBOSOMAL PROTEIN US12 METHYLTHIOTRANSFERASE RIMO"/>
    <property type="match status" value="1"/>
</dbReference>
<evidence type="ECO:0000256" key="7">
    <source>
        <dbReference type="ARBA" id="ARBA00023014"/>
    </source>
</evidence>
<keyword evidence="7 8" id="KW-0411">Iron-sulfur</keyword>
<dbReference type="Gene3D" id="2.40.50.140">
    <property type="entry name" value="Nucleic acid-binding proteins"/>
    <property type="match status" value="1"/>
</dbReference>
<proteinExistence type="inferred from homology"/>
<dbReference type="InterPro" id="IPR020612">
    <property type="entry name" value="Methylthiotransferase_CS"/>
</dbReference>
<dbReference type="InterPro" id="IPR006638">
    <property type="entry name" value="Elp3/MiaA/NifB-like_rSAM"/>
</dbReference>
<keyword evidence="6 8" id="KW-0408">Iron</keyword>
<dbReference type="NCBIfam" id="TIGR00089">
    <property type="entry name" value="MiaB/RimO family radical SAM methylthiotransferase"/>
    <property type="match status" value="1"/>
</dbReference>
<dbReference type="AlphaFoldDB" id="F3Z0S9"/>
<accession>F3Z0S9</accession>
<keyword evidence="12" id="KW-0689">Ribosomal protein</keyword>